<feature type="compositionally biased region" description="Basic and acidic residues" evidence="1">
    <location>
        <begin position="36"/>
        <end position="46"/>
    </location>
</feature>
<organism evidence="2 3">
    <name type="scientific">Engystomops pustulosus</name>
    <name type="common">Tungara frog</name>
    <name type="synonym">Physalaemus pustulosus</name>
    <dbReference type="NCBI Taxonomy" id="76066"/>
    <lineage>
        <taxon>Eukaryota</taxon>
        <taxon>Metazoa</taxon>
        <taxon>Chordata</taxon>
        <taxon>Craniata</taxon>
        <taxon>Vertebrata</taxon>
        <taxon>Euteleostomi</taxon>
        <taxon>Amphibia</taxon>
        <taxon>Batrachia</taxon>
        <taxon>Anura</taxon>
        <taxon>Neobatrachia</taxon>
        <taxon>Hyloidea</taxon>
        <taxon>Leptodactylidae</taxon>
        <taxon>Leiuperinae</taxon>
        <taxon>Engystomops</taxon>
    </lineage>
</organism>
<feature type="compositionally biased region" description="Low complexity" evidence="1">
    <location>
        <begin position="19"/>
        <end position="35"/>
    </location>
</feature>
<proteinExistence type="predicted"/>
<evidence type="ECO:0000313" key="2">
    <source>
        <dbReference type="EMBL" id="KAG8544708.1"/>
    </source>
</evidence>
<evidence type="ECO:0000256" key="1">
    <source>
        <dbReference type="SAM" id="MobiDB-lite"/>
    </source>
</evidence>
<protein>
    <submittedName>
        <fullName evidence="2">Uncharacterized protein</fullName>
    </submittedName>
</protein>
<dbReference type="AlphaFoldDB" id="A0AAV6ZFQ2"/>
<reference evidence="2" key="1">
    <citation type="thesis" date="2020" institute="ProQuest LLC" country="789 East Eisenhower Parkway, Ann Arbor, MI, USA">
        <title>Comparative Genomics and Chromosome Evolution.</title>
        <authorList>
            <person name="Mudd A.B."/>
        </authorList>
    </citation>
    <scope>NUCLEOTIDE SEQUENCE</scope>
    <source>
        <strain evidence="2">237g6f4</strain>
        <tissue evidence="2">Blood</tissue>
    </source>
</reference>
<evidence type="ECO:0000313" key="3">
    <source>
        <dbReference type="Proteomes" id="UP000824782"/>
    </source>
</evidence>
<comment type="caution">
    <text evidence="2">The sequence shown here is derived from an EMBL/GenBank/DDBJ whole genome shotgun (WGS) entry which is preliminary data.</text>
</comment>
<name>A0AAV6ZFQ2_ENGPU</name>
<feature type="region of interest" description="Disordered" evidence="1">
    <location>
        <begin position="19"/>
        <end position="46"/>
    </location>
</feature>
<accession>A0AAV6ZFQ2</accession>
<dbReference type="Proteomes" id="UP000824782">
    <property type="component" value="Unassembled WGS sequence"/>
</dbReference>
<dbReference type="EMBL" id="WNYA01002046">
    <property type="protein sequence ID" value="KAG8544708.1"/>
    <property type="molecule type" value="Genomic_DNA"/>
</dbReference>
<gene>
    <name evidence="2" type="ORF">GDO81_022030</name>
</gene>
<keyword evidence="3" id="KW-1185">Reference proteome</keyword>
<sequence length="104" mass="10875">MSLCWGCLCAGDDSVLCSAPSSSPSSSDGGATAGDRQSERTVQELETERTVLDETVGVNVPSRDLLLSLASDWHVLGDCQHVTAASATLSSRAQSLDHNKQSLP</sequence>